<gene>
    <name evidence="2" type="ORF">NBEOAGPD_1309</name>
</gene>
<comment type="caution">
    <text evidence="2">The sequence shown here is derived from an EMBL/GenBank/DDBJ whole genome shotgun (WGS) entry which is preliminary data.</text>
</comment>
<sequence>MALPRDEKPAPVRTNRFGLIAAAILFAALVAYTIYFLTVPATPPPTPH</sequence>
<keyword evidence="1" id="KW-0812">Transmembrane</keyword>
<reference evidence="2" key="2">
    <citation type="submission" date="2021-08" db="EMBL/GenBank/DDBJ databases">
        <authorList>
            <person name="Tani A."/>
            <person name="Ola A."/>
            <person name="Ogura Y."/>
            <person name="Katsura K."/>
            <person name="Hayashi T."/>
        </authorList>
    </citation>
    <scope>NUCLEOTIDE SEQUENCE</scope>
    <source>
        <strain evidence="2">NBRC 103626</strain>
    </source>
</reference>
<feature type="transmembrane region" description="Helical" evidence="1">
    <location>
        <begin position="17"/>
        <end position="38"/>
    </location>
</feature>
<dbReference type="AlphaFoldDB" id="A0AA37HNL5"/>
<keyword evidence="1" id="KW-1133">Transmembrane helix</keyword>
<organism evidence="2 3">
    <name type="scientific">Methylobacterium gregans</name>
    <dbReference type="NCBI Taxonomy" id="374424"/>
    <lineage>
        <taxon>Bacteria</taxon>
        <taxon>Pseudomonadati</taxon>
        <taxon>Pseudomonadota</taxon>
        <taxon>Alphaproteobacteria</taxon>
        <taxon>Hyphomicrobiales</taxon>
        <taxon>Methylobacteriaceae</taxon>
        <taxon>Methylobacterium</taxon>
    </lineage>
</organism>
<keyword evidence="3" id="KW-1185">Reference proteome</keyword>
<proteinExistence type="predicted"/>
<name>A0AA37HNL5_9HYPH</name>
<evidence type="ECO:0000256" key="1">
    <source>
        <dbReference type="SAM" id="Phobius"/>
    </source>
</evidence>
<accession>A0AA37HNL5</accession>
<protein>
    <submittedName>
        <fullName evidence="2">Uncharacterized protein</fullName>
    </submittedName>
</protein>
<dbReference type="EMBL" id="BPQM01000027">
    <property type="protein sequence ID" value="GJD78097.1"/>
    <property type="molecule type" value="Genomic_DNA"/>
</dbReference>
<reference evidence="2" key="1">
    <citation type="journal article" date="2016" name="Front. Microbiol.">
        <title>Genome Sequence of the Piezophilic, Mesophilic Sulfate-Reducing Bacterium Desulfovibrio indicus J2T.</title>
        <authorList>
            <person name="Cao J."/>
            <person name="Maignien L."/>
            <person name="Shao Z."/>
            <person name="Alain K."/>
            <person name="Jebbar M."/>
        </authorList>
    </citation>
    <scope>NUCLEOTIDE SEQUENCE</scope>
    <source>
        <strain evidence="2">NBRC 103626</strain>
    </source>
</reference>
<keyword evidence="1" id="KW-0472">Membrane</keyword>
<dbReference type="RefSeq" id="WP_238301819.1">
    <property type="nucleotide sequence ID" value="NZ_BPQM01000027.1"/>
</dbReference>
<dbReference type="Proteomes" id="UP001055108">
    <property type="component" value="Unassembled WGS sequence"/>
</dbReference>
<evidence type="ECO:0000313" key="3">
    <source>
        <dbReference type="Proteomes" id="UP001055108"/>
    </source>
</evidence>
<evidence type="ECO:0000313" key="2">
    <source>
        <dbReference type="EMBL" id="GJD78097.1"/>
    </source>
</evidence>